<dbReference type="AlphaFoldDB" id="A0A368NPN2"/>
<dbReference type="InterPro" id="IPR004485">
    <property type="entry name" value="Cobalamin_biosynth_CobD/CbiB"/>
</dbReference>
<evidence type="ECO:0000256" key="1">
    <source>
        <dbReference type="ARBA" id="ARBA00004651"/>
    </source>
</evidence>
<evidence type="ECO:0000313" key="10">
    <source>
        <dbReference type="EMBL" id="RCU51634.1"/>
    </source>
</evidence>
<evidence type="ECO:0000313" key="11">
    <source>
        <dbReference type="Proteomes" id="UP000252558"/>
    </source>
</evidence>
<dbReference type="Proteomes" id="UP000252558">
    <property type="component" value="Unassembled WGS sequence"/>
</dbReference>
<feature type="transmembrane region" description="Helical" evidence="9">
    <location>
        <begin position="205"/>
        <end position="228"/>
    </location>
</feature>
<dbReference type="GO" id="GO:0005886">
    <property type="term" value="C:plasma membrane"/>
    <property type="evidence" value="ECO:0007669"/>
    <property type="project" value="UniProtKB-SubCell"/>
</dbReference>
<protein>
    <recommendedName>
        <fullName evidence="12">Cobalamin biosynthesis protein CobD</fullName>
    </recommendedName>
</protein>
<evidence type="ECO:0000256" key="9">
    <source>
        <dbReference type="SAM" id="Phobius"/>
    </source>
</evidence>
<name>A0A368NPN2_9GAMM</name>
<sequence>MDQALFIGWLGYLTTPLTILAVLALSRVAPIPPHYHPLTLLSGLASNLQKKVYPNAERPVLQQQIAGALGTLMLIAPSLIILAIIGMVSEFPVLWNALLLYLALDWEQTRRTAIRIAAQLEKGYKLQARESLNSLVLRQSGRLSSMGIAKACIETLLQRANLQLFAVLFWFAIGGGLMAVTYRALRELAMVWNGKDPFFKQFASLPAALTILMDAIPTRLLAFSYALSGSLKPWFKLSYHWQKTFPNNHAGLLLSCGGSALKLGLGGPLYYQQLKQQRPRLDTGAEPQAVDILRTLRLINNAISFWLAITLVIALTIGLLSQLLPSLSS</sequence>
<dbReference type="EMBL" id="QPID01000002">
    <property type="protein sequence ID" value="RCU51634.1"/>
    <property type="molecule type" value="Genomic_DNA"/>
</dbReference>
<feature type="transmembrane region" description="Helical" evidence="9">
    <location>
        <begin position="164"/>
        <end position="185"/>
    </location>
</feature>
<keyword evidence="11" id="KW-1185">Reference proteome</keyword>
<proteinExistence type="inferred from homology"/>
<dbReference type="RefSeq" id="WP_114337063.1">
    <property type="nucleotide sequence ID" value="NZ_QPID01000002.1"/>
</dbReference>
<comment type="similarity">
    <text evidence="3">Belongs to the CobD/CbiB family.</text>
</comment>
<dbReference type="GO" id="GO:0009236">
    <property type="term" value="P:cobalamin biosynthetic process"/>
    <property type="evidence" value="ECO:0007669"/>
    <property type="project" value="UniProtKB-UniPathway"/>
</dbReference>
<feature type="transmembrane region" description="Helical" evidence="9">
    <location>
        <begin position="6"/>
        <end position="25"/>
    </location>
</feature>
<evidence type="ECO:0000256" key="5">
    <source>
        <dbReference type="ARBA" id="ARBA00022573"/>
    </source>
</evidence>
<keyword evidence="7 9" id="KW-1133">Transmembrane helix</keyword>
<feature type="transmembrane region" description="Helical" evidence="9">
    <location>
        <begin position="303"/>
        <end position="324"/>
    </location>
</feature>
<dbReference type="PANTHER" id="PTHR34308">
    <property type="entry name" value="COBALAMIN BIOSYNTHESIS PROTEIN CBIB"/>
    <property type="match status" value="1"/>
</dbReference>
<evidence type="ECO:0000256" key="7">
    <source>
        <dbReference type="ARBA" id="ARBA00022989"/>
    </source>
</evidence>
<keyword evidence="4" id="KW-1003">Cell membrane</keyword>
<evidence type="ECO:0008006" key="12">
    <source>
        <dbReference type="Google" id="ProtNLM"/>
    </source>
</evidence>
<organism evidence="10 11">
    <name type="scientific">Corallincola holothuriorum</name>
    <dbReference type="NCBI Taxonomy" id="2282215"/>
    <lineage>
        <taxon>Bacteria</taxon>
        <taxon>Pseudomonadati</taxon>
        <taxon>Pseudomonadota</taxon>
        <taxon>Gammaproteobacteria</taxon>
        <taxon>Alteromonadales</taxon>
        <taxon>Psychromonadaceae</taxon>
        <taxon>Corallincola</taxon>
    </lineage>
</organism>
<evidence type="ECO:0000256" key="3">
    <source>
        <dbReference type="ARBA" id="ARBA00006263"/>
    </source>
</evidence>
<evidence type="ECO:0000256" key="4">
    <source>
        <dbReference type="ARBA" id="ARBA00022475"/>
    </source>
</evidence>
<gene>
    <name evidence="10" type="ORF">DU002_03960</name>
</gene>
<keyword evidence="5" id="KW-0169">Cobalamin biosynthesis</keyword>
<dbReference type="UniPathway" id="UPA00148"/>
<comment type="caution">
    <text evidence="10">The sequence shown here is derived from an EMBL/GenBank/DDBJ whole genome shotgun (WGS) entry which is preliminary data.</text>
</comment>
<keyword evidence="6 9" id="KW-0812">Transmembrane</keyword>
<accession>A0A368NPN2</accession>
<dbReference type="Pfam" id="PF03186">
    <property type="entry name" value="CobD_Cbib"/>
    <property type="match status" value="1"/>
</dbReference>
<dbReference type="PANTHER" id="PTHR34308:SF1">
    <property type="entry name" value="COBALAMIN BIOSYNTHESIS PROTEIN CBIB"/>
    <property type="match status" value="1"/>
</dbReference>
<comment type="subcellular location">
    <subcellularLocation>
        <location evidence="1">Cell membrane</location>
        <topology evidence="1">Multi-pass membrane protein</topology>
    </subcellularLocation>
</comment>
<dbReference type="GO" id="GO:0048472">
    <property type="term" value="F:threonine-phosphate decarboxylase activity"/>
    <property type="evidence" value="ECO:0007669"/>
    <property type="project" value="InterPro"/>
</dbReference>
<evidence type="ECO:0000256" key="2">
    <source>
        <dbReference type="ARBA" id="ARBA00004953"/>
    </source>
</evidence>
<comment type="pathway">
    <text evidence="2">Cofactor biosynthesis; adenosylcobalamin biosynthesis.</text>
</comment>
<dbReference type="OrthoDB" id="5586491at2"/>
<reference evidence="10 11" key="1">
    <citation type="submission" date="2018-07" db="EMBL/GenBank/DDBJ databases">
        <title>Corallincola holothuriorum sp. nov., a new facultative anaerobe isolated from sea cucumber Apostichopus japonicus.</title>
        <authorList>
            <person name="Xia H."/>
        </authorList>
    </citation>
    <scope>NUCLEOTIDE SEQUENCE [LARGE SCALE GENOMIC DNA]</scope>
    <source>
        <strain evidence="10 11">C4</strain>
    </source>
</reference>
<evidence type="ECO:0000256" key="6">
    <source>
        <dbReference type="ARBA" id="ARBA00022692"/>
    </source>
</evidence>
<keyword evidence="8 9" id="KW-0472">Membrane</keyword>
<evidence type="ECO:0000256" key="8">
    <source>
        <dbReference type="ARBA" id="ARBA00023136"/>
    </source>
</evidence>